<dbReference type="Gene3D" id="3.30.559.10">
    <property type="entry name" value="Chloramphenicol acetyltransferase-like domain"/>
    <property type="match status" value="1"/>
</dbReference>
<keyword evidence="2" id="KW-0808">Transferase</keyword>
<comment type="cofactor">
    <cofactor evidence="1">
        <name>(R)-lipoate</name>
        <dbReference type="ChEBI" id="CHEBI:83088"/>
    </cofactor>
</comment>
<organism evidence="5 6">
    <name type="scientific">Draconibacterium aestuarii</name>
    <dbReference type="NCBI Taxonomy" id="2998507"/>
    <lineage>
        <taxon>Bacteria</taxon>
        <taxon>Pseudomonadati</taxon>
        <taxon>Bacteroidota</taxon>
        <taxon>Bacteroidia</taxon>
        <taxon>Marinilabiliales</taxon>
        <taxon>Prolixibacteraceae</taxon>
        <taxon>Draconibacterium</taxon>
    </lineage>
</organism>
<feature type="domain" description="2-oxoacid dehydrogenase acyltransferase catalytic" evidence="4">
    <location>
        <begin position="25"/>
        <end position="131"/>
    </location>
</feature>
<reference evidence="5" key="1">
    <citation type="submission" date="2022-11" db="EMBL/GenBank/DDBJ databases">
        <title>Marilongibacter aestuarii gen. nov., sp. nov., isolated from tidal flat sediment.</title>
        <authorList>
            <person name="Jiayan W."/>
        </authorList>
    </citation>
    <scope>NUCLEOTIDE SEQUENCE</scope>
    <source>
        <strain evidence="5">Z1-6</strain>
    </source>
</reference>
<evidence type="ECO:0000256" key="3">
    <source>
        <dbReference type="ARBA" id="ARBA00023315"/>
    </source>
</evidence>
<dbReference type="RefSeq" id="WP_343332363.1">
    <property type="nucleotide sequence ID" value="NZ_JAPOHD010000012.1"/>
</dbReference>
<dbReference type="GO" id="GO:0031405">
    <property type="term" value="F:lipoic acid binding"/>
    <property type="evidence" value="ECO:0007669"/>
    <property type="project" value="TreeGrafter"/>
</dbReference>
<accession>A0A9X3F570</accession>
<dbReference type="Pfam" id="PF00198">
    <property type="entry name" value="2-oxoacid_dh"/>
    <property type="match status" value="2"/>
</dbReference>
<dbReference type="InterPro" id="IPR023213">
    <property type="entry name" value="CAT-like_dom_sf"/>
</dbReference>
<evidence type="ECO:0000256" key="1">
    <source>
        <dbReference type="ARBA" id="ARBA00001938"/>
    </source>
</evidence>
<dbReference type="GO" id="GO:0016407">
    <property type="term" value="F:acetyltransferase activity"/>
    <property type="evidence" value="ECO:0007669"/>
    <property type="project" value="TreeGrafter"/>
</dbReference>
<comment type="caution">
    <text evidence="5">The sequence shown here is derived from an EMBL/GenBank/DDBJ whole genome shotgun (WGS) entry which is preliminary data.</text>
</comment>
<dbReference type="EMBL" id="JAPOHD010000012">
    <property type="protein sequence ID" value="MCY1720032.1"/>
    <property type="molecule type" value="Genomic_DNA"/>
</dbReference>
<keyword evidence="3" id="KW-0012">Acyltransferase</keyword>
<dbReference type="PANTHER" id="PTHR43178:SF5">
    <property type="entry name" value="LIPOAMIDE ACYLTRANSFERASE COMPONENT OF BRANCHED-CHAIN ALPHA-KETO ACID DEHYDROGENASE COMPLEX, MITOCHONDRIAL"/>
    <property type="match status" value="1"/>
</dbReference>
<dbReference type="SUPFAM" id="SSF52777">
    <property type="entry name" value="CoA-dependent acyltransferases"/>
    <property type="match status" value="1"/>
</dbReference>
<evidence type="ECO:0000313" key="6">
    <source>
        <dbReference type="Proteomes" id="UP001145087"/>
    </source>
</evidence>
<gene>
    <name evidence="5" type="ORF">OU798_06745</name>
</gene>
<evidence type="ECO:0000256" key="2">
    <source>
        <dbReference type="ARBA" id="ARBA00022679"/>
    </source>
</evidence>
<dbReference type="Proteomes" id="UP001145087">
    <property type="component" value="Unassembled WGS sequence"/>
</dbReference>
<proteinExistence type="predicted"/>
<protein>
    <submittedName>
        <fullName evidence="5">2-oxo acid dehydrogenase subunit E2</fullName>
    </submittedName>
</protein>
<evidence type="ECO:0000313" key="5">
    <source>
        <dbReference type="EMBL" id="MCY1720032.1"/>
    </source>
</evidence>
<dbReference type="GO" id="GO:0005737">
    <property type="term" value="C:cytoplasm"/>
    <property type="evidence" value="ECO:0007669"/>
    <property type="project" value="TreeGrafter"/>
</dbReference>
<dbReference type="InterPro" id="IPR050743">
    <property type="entry name" value="2-oxoacid_DH_E2_comp"/>
</dbReference>
<sequence length="275" mass="30687">MSSIDYNSNWRKVASTIYKKPTDSKIYGTVELDVTDLEKYISEKRKEGIKTTLTYILTLIVGRAIRQDVPELNTYVKRGKIKQRNQVDATVSVLLPGGEMGSVKVENADQLTIKEITDKIAGRIRDSRKGTENDTMQSKSMLASFPWPFRTWLFKLYRTITIHWGISLPGVGLDSNSFGSYVMSNIGTVGLDTGYGSLLPSSNVSFVMVLGNVVKKPAVVNDEIVPRRLMLLAATLDHRVVDGSHGGRMFRTIKYLIKHPEILETPPDSSKAAFQ</sequence>
<dbReference type="PANTHER" id="PTHR43178">
    <property type="entry name" value="DIHYDROLIPOAMIDE ACETYLTRANSFERASE COMPONENT OF PYRUVATE DEHYDROGENASE COMPLEX"/>
    <property type="match status" value="1"/>
</dbReference>
<name>A0A9X3F570_9BACT</name>
<feature type="domain" description="2-oxoacid dehydrogenase acyltransferase catalytic" evidence="4">
    <location>
        <begin position="179"/>
        <end position="261"/>
    </location>
</feature>
<dbReference type="InterPro" id="IPR001078">
    <property type="entry name" value="2-oxoacid_DH_actylTfrase"/>
</dbReference>
<evidence type="ECO:0000259" key="4">
    <source>
        <dbReference type="Pfam" id="PF00198"/>
    </source>
</evidence>
<dbReference type="AlphaFoldDB" id="A0A9X3F570"/>
<keyword evidence="6" id="KW-1185">Reference proteome</keyword>